<gene>
    <name evidence="2" type="ORF">KV203_08305</name>
</gene>
<dbReference type="SUPFAM" id="SSF54637">
    <property type="entry name" value="Thioesterase/thiol ester dehydrase-isomerase"/>
    <property type="match status" value="1"/>
</dbReference>
<organism evidence="2 3">
    <name type="scientific">Skermania pinensis</name>
    <dbReference type="NCBI Taxonomy" id="39122"/>
    <lineage>
        <taxon>Bacteria</taxon>
        <taxon>Bacillati</taxon>
        <taxon>Actinomycetota</taxon>
        <taxon>Actinomycetes</taxon>
        <taxon>Mycobacteriales</taxon>
        <taxon>Gordoniaceae</taxon>
        <taxon>Skermania</taxon>
    </lineage>
</organism>
<name>A0ABX8SHY7_9ACTN</name>
<dbReference type="PANTHER" id="PTHR47260:SF1">
    <property type="entry name" value="UPF0644 PROTEIN PB2B4.06"/>
    <property type="match status" value="1"/>
</dbReference>
<feature type="domain" description="Thioesterase" evidence="1">
    <location>
        <begin position="144"/>
        <end position="209"/>
    </location>
</feature>
<dbReference type="InterPro" id="IPR052061">
    <property type="entry name" value="PTE-AB_protein"/>
</dbReference>
<dbReference type="CDD" id="cd03443">
    <property type="entry name" value="PaaI_thioesterase"/>
    <property type="match status" value="1"/>
</dbReference>
<dbReference type="Gene3D" id="3.10.129.10">
    <property type="entry name" value="Hotdog Thioesterase"/>
    <property type="match status" value="1"/>
</dbReference>
<evidence type="ECO:0000259" key="1">
    <source>
        <dbReference type="Pfam" id="PF03061"/>
    </source>
</evidence>
<dbReference type="Proteomes" id="UP000887023">
    <property type="component" value="Chromosome"/>
</dbReference>
<evidence type="ECO:0000313" key="2">
    <source>
        <dbReference type="EMBL" id="QXQ15301.1"/>
    </source>
</evidence>
<dbReference type="InterPro" id="IPR006683">
    <property type="entry name" value="Thioestr_dom"/>
</dbReference>
<sequence length="245" mass="25587">MNYQRSLGGDLVRDGSPAASGLSAASFSASELSTAGVEEVERLYGGLADDVRRLIDVTIRSAVDEDRVTQARALVRQAERLLAEQASPEPAGVHFNREGRSWDWGNAVVGVRNAIAPPVVVVRAPDGTVSSEVELGAAYEGPPGCVHGGVSALILDHLMGETASAGHTRVTVTGTLTLRYVAPIPLGRIWMRAWIADESGRKVTVVAQIGAGEVGTAPAVEATGLFIVPRWATDDGVPADIGSLD</sequence>
<proteinExistence type="predicted"/>
<keyword evidence="3" id="KW-1185">Reference proteome</keyword>
<dbReference type="PANTHER" id="PTHR47260">
    <property type="entry name" value="UPF0644 PROTEIN PB2B4.06"/>
    <property type="match status" value="1"/>
</dbReference>
<protein>
    <submittedName>
        <fullName evidence="2">PaaI family thioesterase</fullName>
    </submittedName>
</protein>
<evidence type="ECO:0000313" key="3">
    <source>
        <dbReference type="Proteomes" id="UP000887023"/>
    </source>
</evidence>
<dbReference type="EMBL" id="CP079105">
    <property type="protein sequence ID" value="QXQ15301.1"/>
    <property type="molecule type" value="Genomic_DNA"/>
</dbReference>
<dbReference type="Pfam" id="PF03061">
    <property type="entry name" value="4HBT"/>
    <property type="match status" value="1"/>
</dbReference>
<dbReference type="RefSeq" id="WP_083529856.1">
    <property type="nucleotide sequence ID" value="NZ_CBCRUZ010000001.1"/>
</dbReference>
<dbReference type="InterPro" id="IPR029069">
    <property type="entry name" value="HotDog_dom_sf"/>
</dbReference>
<reference evidence="2" key="1">
    <citation type="submission" date="2021-07" db="EMBL/GenBank/DDBJ databases">
        <title>Candidatus Kaistella beijingensis sp. nov. isolated from a municipal wastewater treatment plant is involved in sludge foaming.</title>
        <authorList>
            <person name="Song Y."/>
            <person name="Liu S.-J."/>
        </authorList>
    </citation>
    <scope>NUCLEOTIDE SEQUENCE</scope>
    <source>
        <strain evidence="2">DSM 43998</strain>
    </source>
</reference>
<accession>A0ABX8SHY7</accession>